<dbReference type="GO" id="GO:0036396">
    <property type="term" value="C:RNA N6-methyladenosine methyltransferase complex"/>
    <property type="evidence" value="ECO:0007669"/>
    <property type="project" value="TreeGrafter"/>
</dbReference>
<comment type="caution">
    <text evidence="1">The sequence shown here is derived from an EMBL/GenBank/DDBJ whole genome shotgun (WGS) entry which is preliminary data.</text>
</comment>
<dbReference type="GeneID" id="38776777"/>
<dbReference type="PANTHER" id="PTHR23185:SF0">
    <property type="entry name" value="PROTEIN VIRILIZER HOMOLOG"/>
    <property type="match status" value="1"/>
</dbReference>
<name>A0A401GCH1_9APHY</name>
<dbReference type="Proteomes" id="UP000287166">
    <property type="component" value="Unassembled WGS sequence"/>
</dbReference>
<dbReference type="OrthoDB" id="2011702at2759"/>
<evidence type="ECO:0000313" key="1">
    <source>
        <dbReference type="EMBL" id="GBE79860.1"/>
    </source>
</evidence>
<reference evidence="1 2" key="1">
    <citation type="journal article" date="2018" name="Sci. Rep.">
        <title>Genome sequence of the cauliflower mushroom Sparassis crispa (Hanabiratake) and its association with beneficial usage.</title>
        <authorList>
            <person name="Kiyama R."/>
            <person name="Furutani Y."/>
            <person name="Kawaguchi K."/>
            <person name="Nakanishi T."/>
        </authorList>
    </citation>
    <scope>NUCLEOTIDE SEQUENCE [LARGE SCALE GENOMIC DNA]</scope>
</reference>
<keyword evidence="2" id="KW-1185">Reference proteome</keyword>
<accession>A0A401GCH1</accession>
<protein>
    <recommendedName>
        <fullName evidence="3">Virilizer N-terminal domain-containing protein</fullName>
    </recommendedName>
</protein>
<sequence>MLLQWCTLEPTGPDSLAAIRFSKAVRIQSIRIFPTDAQPFAQNPEIRSRTAPETFFLNIYFNAMHTHEKERLKATNALVPTMIAYTGGQVDFSVNMGSEFATRLMIVRGSFQSVSMAIYGDFASETTTFPELYKPLPLPSFEPPALSSALDPANTLDPTQLAMQLLSLIPDAPPLPLVIRLMFCLKPREEDWDLPDFPYLHPALDGDSIGFDLDKACRLSSQAMADNISEESLIHFAQHVTQAVDPKKDDHAYLVAEILSNAASQHQDMAKRLLQKLDLTTIFEGPKLRKPTLRRLLYATTNADIARHLNNDWFLETVDSIAKNSQIDLETRLAANKLVARIQGWETLEDALVNTQGDFSNASKMIAEVGRDEESLGVWLESMVTHHDIMANMSEIPVLSNSLPLPRLLLQSNSSTSHDEFTKFLRAFIGVSCVLAVYAWTDSLPHERCREKTLGILRLWQSVDGYREIVDHLLLLRQMTFRLGCMMDNEVPTRSGDDAEHILVNLSKTPRTFLSLNLADCILSLKSPHSFITDEELMFMQQAATIAKNGLLGAVDELVRPIGSPVTSSSLRNLRVALAIVEQDLQDRREWVVLGDFWEEGACSMVIRLVEVFLLTTEEIESHFSLKPLTFKSQDLMSQLFLLSNELLRLLHPLIPAYPLPSRVIRSLTIKIADLFTCTDAAESLYRESSPACVAAQMARQSCIDIICVLADTSLEGGKLGLEMVLRSLLQHGLRSEERDPAHHLLQVFWLIDILLPLPDSEKGPVSSMQRVVPNLLHDLWAFCRALDTDSKAHFVRRLVDLDRGVIGIGDWLLLEELKEIIQVTYSLEDTSLTASQQLVKRYRISLSLRFLLELVRTSGVSRWCIDCLTTEDEAVHIFTAFLTSLLDQHFLSSPLTELVAILTSESSPTQHDLCNVLVLVLLRSARSTDISTDMRNRLLHLSSTILSSTTFEMEDEDRLRSEFGELFATLSEASSALEGSTAETLVSLMEWLSAAAASGLPELTKLRGISSSTLSMFCDLLREAIPSDLQDRLANAKDKISVAEEMTSVTPLIPLPESLQLSMHDLEDLLRLDVPTPSTPPRNALNQDVLGLVTVSPIALIRSQASTGLTKTYVNNDFRQLRQMPSARQNTSRLPSMHVDEFESASPTLVSVPMPAVPATTPFAAEGFQQLAPPFAPL</sequence>
<proteinExistence type="predicted"/>
<dbReference type="EMBL" id="BFAD01000002">
    <property type="protein sequence ID" value="GBE79860.1"/>
    <property type="molecule type" value="Genomic_DNA"/>
</dbReference>
<gene>
    <name evidence="1" type="ORF">SCP_0210620</name>
</gene>
<dbReference type="PANTHER" id="PTHR23185">
    <property type="entry name" value="PROTEIN VIRILIZER HOMOLOG"/>
    <property type="match status" value="1"/>
</dbReference>
<organism evidence="1 2">
    <name type="scientific">Sparassis crispa</name>
    <dbReference type="NCBI Taxonomy" id="139825"/>
    <lineage>
        <taxon>Eukaryota</taxon>
        <taxon>Fungi</taxon>
        <taxon>Dikarya</taxon>
        <taxon>Basidiomycota</taxon>
        <taxon>Agaricomycotina</taxon>
        <taxon>Agaricomycetes</taxon>
        <taxon>Polyporales</taxon>
        <taxon>Sparassidaceae</taxon>
        <taxon>Sparassis</taxon>
    </lineage>
</organism>
<dbReference type="InParanoid" id="A0A401GCH1"/>
<dbReference type="STRING" id="139825.A0A401GCH1"/>
<evidence type="ECO:0008006" key="3">
    <source>
        <dbReference type="Google" id="ProtNLM"/>
    </source>
</evidence>
<dbReference type="GO" id="GO:0003723">
    <property type="term" value="F:RNA binding"/>
    <property type="evidence" value="ECO:0007669"/>
    <property type="project" value="TreeGrafter"/>
</dbReference>
<evidence type="ECO:0000313" key="2">
    <source>
        <dbReference type="Proteomes" id="UP000287166"/>
    </source>
</evidence>
<dbReference type="InterPro" id="IPR026736">
    <property type="entry name" value="Virilizer"/>
</dbReference>
<dbReference type="AlphaFoldDB" id="A0A401GCH1"/>
<dbReference type="RefSeq" id="XP_027610773.1">
    <property type="nucleotide sequence ID" value="XM_027754972.1"/>
</dbReference>